<accession>A0AA41VT34</accession>
<dbReference type="EMBL" id="JAJJMA010288278">
    <property type="protein sequence ID" value="MCL7047001.1"/>
    <property type="molecule type" value="Genomic_DNA"/>
</dbReference>
<reference evidence="6" key="1">
    <citation type="submission" date="2022-03" db="EMBL/GenBank/DDBJ databases">
        <title>A functionally conserved STORR gene fusion in Papaver species that diverged 16.8 million years ago.</title>
        <authorList>
            <person name="Catania T."/>
        </authorList>
    </citation>
    <scope>NUCLEOTIDE SEQUENCE</scope>
    <source>
        <strain evidence="6">S-191538</strain>
    </source>
</reference>
<organism evidence="6 7">
    <name type="scientific">Papaver nudicaule</name>
    <name type="common">Iceland poppy</name>
    <dbReference type="NCBI Taxonomy" id="74823"/>
    <lineage>
        <taxon>Eukaryota</taxon>
        <taxon>Viridiplantae</taxon>
        <taxon>Streptophyta</taxon>
        <taxon>Embryophyta</taxon>
        <taxon>Tracheophyta</taxon>
        <taxon>Spermatophyta</taxon>
        <taxon>Magnoliopsida</taxon>
        <taxon>Ranunculales</taxon>
        <taxon>Papaveraceae</taxon>
        <taxon>Papaveroideae</taxon>
        <taxon>Papaver</taxon>
    </lineage>
</organism>
<keyword evidence="2 4" id="KW-0863">Zinc-finger</keyword>
<evidence type="ECO:0000259" key="5">
    <source>
        <dbReference type="PROSITE" id="PS50089"/>
    </source>
</evidence>
<dbReference type="SMART" id="SM00184">
    <property type="entry name" value="RING"/>
    <property type="match status" value="1"/>
</dbReference>
<evidence type="ECO:0000256" key="2">
    <source>
        <dbReference type="ARBA" id="ARBA00022771"/>
    </source>
</evidence>
<evidence type="ECO:0000313" key="7">
    <source>
        <dbReference type="Proteomes" id="UP001177140"/>
    </source>
</evidence>
<evidence type="ECO:0000256" key="4">
    <source>
        <dbReference type="PROSITE-ProRule" id="PRU00175"/>
    </source>
</evidence>
<protein>
    <recommendedName>
        <fullName evidence="5">RING-type domain-containing protein</fullName>
    </recommendedName>
</protein>
<keyword evidence="1" id="KW-0479">Metal-binding</keyword>
<dbReference type="GO" id="GO:0008270">
    <property type="term" value="F:zinc ion binding"/>
    <property type="evidence" value="ECO:0007669"/>
    <property type="project" value="UniProtKB-KW"/>
</dbReference>
<dbReference type="GO" id="GO:0005634">
    <property type="term" value="C:nucleus"/>
    <property type="evidence" value="ECO:0007669"/>
    <property type="project" value="TreeGrafter"/>
</dbReference>
<dbReference type="Pfam" id="PF13639">
    <property type="entry name" value="zf-RING_2"/>
    <property type="match status" value="1"/>
</dbReference>
<dbReference type="Gene3D" id="3.30.40.10">
    <property type="entry name" value="Zinc/RING finger domain, C3HC4 (zinc finger)"/>
    <property type="match status" value="1"/>
</dbReference>
<dbReference type="InterPro" id="IPR051834">
    <property type="entry name" value="RING_finger_E3_ligase"/>
</dbReference>
<name>A0AA41VT34_PAPNU</name>
<evidence type="ECO:0000313" key="6">
    <source>
        <dbReference type="EMBL" id="MCL7047001.1"/>
    </source>
</evidence>
<dbReference type="PROSITE" id="PS50089">
    <property type="entry name" value="ZF_RING_2"/>
    <property type="match status" value="1"/>
</dbReference>
<dbReference type="SUPFAM" id="SSF57850">
    <property type="entry name" value="RING/U-box"/>
    <property type="match status" value="1"/>
</dbReference>
<dbReference type="Proteomes" id="UP001177140">
    <property type="component" value="Unassembled WGS sequence"/>
</dbReference>
<dbReference type="GO" id="GO:0006511">
    <property type="term" value="P:ubiquitin-dependent protein catabolic process"/>
    <property type="evidence" value="ECO:0007669"/>
    <property type="project" value="TreeGrafter"/>
</dbReference>
<evidence type="ECO:0000256" key="1">
    <source>
        <dbReference type="ARBA" id="ARBA00022723"/>
    </source>
</evidence>
<evidence type="ECO:0000256" key="3">
    <source>
        <dbReference type="ARBA" id="ARBA00022833"/>
    </source>
</evidence>
<dbReference type="GO" id="GO:0061630">
    <property type="term" value="F:ubiquitin protein ligase activity"/>
    <property type="evidence" value="ECO:0007669"/>
    <property type="project" value="TreeGrafter"/>
</dbReference>
<dbReference type="AlphaFoldDB" id="A0AA41VT34"/>
<comment type="caution">
    <text evidence="6">The sequence shown here is derived from an EMBL/GenBank/DDBJ whole genome shotgun (WGS) entry which is preliminary data.</text>
</comment>
<feature type="domain" description="RING-type" evidence="5">
    <location>
        <begin position="22"/>
        <end position="67"/>
    </location>
</feature>
<dbReference type="PANTHER" id="PTHR45931:SF3">
    <property type="entry name" value="RING ZINC FINGER-CONTAINING PROTEIN"/>
    <property type="match status" value="1"/>
</dbReference>
<sequence length="78" mass="8912">MLKTFYAKSFNKDTSGDGKEECVICLDEFKGLNSNVMELYCGHEFHNQCILKWINLTEPQSVCPVCRHPLNPSFPSDI</sequence>
<keyword evidence="3" id="KW-0862">Zinc</keyword>
<proteinExistence type="predicted"/>
<gene>
    <name evidence="6" type="ORF">MKW94_007092</name>
</gene>
<dbReference type="InterPro" id="IPR013083">
    <property type="entry name" value="Znf_RING/FYVE/PHD"/>
</dbReference>
<dbReference type="PANTHER" id="PTHR45931">
    <property type="entry name" value="SI:CH211-59O9.10"/>
    <property type="match status" value="1"/>
</dbReference>
<dbReference type="InterPro" id="IPR001841">
    <property type="entry name" value="Znf_RING"/>
</dbReference>
<keyword evidence="7" id="KW-1185">Reference proteome</keyword>